<dbReference type="Pfam" id="PF14561">
    <property type="entry name" value="TPR_20"/>
    <property type="match status" value="1"/>
</dbReference>
<accession>A0A1Q2SKJ6</accession>
<keyword evidence="3" id="KW-0249">Electron transport</keyword>
<protein>
    <recommendedName>
        <fullName evidence="6">Thioredoxin</fullName>
    </recommendedName>
</protein>
<evidence type="ECO:0000256" key="2">
    <source>
        <dbReference type="ARBA" id="ARBA00022448"/>
    </source>
</evidence>
<dbReference type="AlphaFoldDB" id="A0A1Q2SKJ6"/>
<dbReference type="KEGG" id="ntt:TAO_0305"/>
<dbReference type="SMART" id="SM00028">
    <property type="entry name" value="TPR"/>
    <property type="match status" value="2"/>
</dbReference>
<evidence type="ECO:0000256" key="1">
    <source>
        <dbReference type="ARBA" id="ARBA00008987"/>
    </source>
</evidence>
<evidence type="ECO:0000256" key="6">
    <source>
        <dbReference type="NCBIfam" id="TIGR01068"/>
    </source>
</evidence>
<dbReference type="Gene3D" id="3.40.30.10">
    <property type="entry name" value="Glutaredoxin"/>
    <property type="match status" value="1"/>
</dbReference>
<dbReference type="FunFam" id="3.40.30.10:FF:000001">
    <property type="entry name" value="Thioredoxin"/>
    <property type="match status" value="1"/>
</dbReference>
<dbReference type="EMBL" id="AP014836">
    <property type="protein sequence ID" value="BAW79675.1"/>
    <property type="molecule type" value="Genomic_DNA"/>
</dbReference>
<reference evidence="8 9" key="1">
    <citation type="journal article" date="2017" name="ISME J.">
        <title>An acid-tolerant ammonia-oxidizing ?-proteobacterium from soil.</title>
        <authorList>
            <person name="Hayatsu M."/>
            <person name="Tago K."/>
            <person name="Uchiyama I."/>
            <person name="Toyoda A."/>
            <person name="Wang Y."/>
            <person name="Shimomura Y."/>
            <person name="Okubo T."/>
            <person name="Kurisu F."/>
            <person name="Hirono Y."/>
            <person name="Nonaka K."/>
            <person name="Akiyama H."/>
            <person name="Itoh T."/>
            <person name="Takami H."/>
        </authorList>
    </citation>
    <scope>NUCLEOTIDE SEQUENCE [LARGE SCALE GENOMIC DNA]</scope>
    <source>
        <strain evidence="8 9">TAO100</strain>
    </source>
</reference>
<dbReference type="SUPFAM" id="SSF52833">
    <property type="entry name" value="Thioredoxin-like"/>
    <property type="match status" value="1"/>
</dbReference>
<feature type="domain" description="Thioredoxin" evidence="7">
    <location>
        <begin position="47"/>
        <end position="154"/>
    </location>
</feature>
<dbReference type="SUPFAM" id="SSF48452">
    <property type="entry name" value="TPR-like"/>
    <property type="match status" value="1"/>
</dbReference>
<dbReference type="GO" id="GO:0005737">
    <property type="term" value="C:cytoplasm"/>
    <property type="evidence" value="ECO:0007669"/>
    <property type="project" value="TreeGrafter"/>
</dbReference>
<dbReference type="InterPro" id="IPR011990">
    <property type="entry name" value="TPR-like_helical_dom_sf"/>
</dbReference>
<evidence type="ECO:0000256" key="4">
    <source>
        <dbReference type="ARBA" id="ARBA00023157"/>
    </source>
</evidence>
<dbReference type="GO" id="GO:0015035">
    <property type="term" value="F:protein-disulfide reductase activity"/>
    <property type="evidence" value="ECO:0007669"/>
    <property type="project" value="UniProtKB-UniRule"/>
</dbReference>
<proteinExistence type="inferred from homology"/>
<keyword evidence="5" id="KW-0676">Redox-active center</keyword>
<sequence length="328" mass="37758">MLLLLLVASLEVQIFGRQLQPTSDYSQANTYLDNSFIFSHTMNENSYIIEVTEPNFIDKVLEKSHQIPVLVDFWAAWCQPCQMLMPLLQQLAEIYQGKFWLAKVNTDKEQTLALQYKVRSLPTLKLFHKGKIAEELVGLQPQSVLRAVIDRYIIHKSDLLIAQAQVAWESGQQEQSLDLLHQAIKIESGNYRASLALAETFIKQEKTLEAEQILKALPLEVRETALANGMLAKIKFITITENAPSIPQLTQRIEINPEDSETRYLLGALQVLSEDYPNALDQFIELLKRDRKYKDDSARKALLAIFNLLGAEHELVTRYRRQMFRYLH</sequence>
<dbReference type="InterPro" id="IPR036249">
    <property type="entry name" value="Thioredoxin-like_sf"/>
</dbReference>
<dbReference type="CDD" id="cd02947">
    <property type="entry name" value="TRX_family"/>
    <property type="match status" value="1"/>
</dbReference>
<evidence type="ECO:0000256" key="5">
    <source>
        <dbReference type="ARBA" id="ARBA00023284"/>
    </source>
</evidence>
<dbReference type="Pfam" id="PF00085">
    <property type="entry name" value="Thioredoxin"/>
    <property type="match status" value="1"/>
</dbReference>
<dbReference type="InterPro" id="IPR005746">
    <property type="entry name" value="Thioredoxin"/>
</dbReference>
<dbReference type="RefSeq" id="WP_231910538.1">
    <property type="nucleotide sequence ID" value="NZ_AP014836.1"/>
</dbReference>
<evidence type="ECO:0000259" key="7">
    <source>
        <dbReference type="PROSITE" id="PS51352"/>
    </source>
</evidence>
<keyword evidence="9" id="KW-1185">Reference proteome</keyword>
<dbReference type="PRINTS" id="PR00421">
    <property type="entry name" value="THIOREDOXIN"/>
</dbReference>
<keyword evidence="2" id="KW-0813">Transport</keyword>
<dbReference type="GO" id="GO:0006950">
    <property type="term" value="P:response to stress"/>
    <property type="evidence" value="ECO:0007669"/>
    <property type="project" value="UniProtKB-ARBA"/>
</dbReference>
<dbReference type="InterPro" id="IPR019734">
    <property type="entry name" value="TPR_rpt"/>
</dbReference>
<dbReference type="Proteomes" id="UP000243679">
    <property type="component" value="Chromosome"/>
</dbReference>
<comment type="similarity">
    <text evidence="1">Belongs to the thioredoxin family.</text>
</comment>
<organism evidence="8 9">
    <name type="scientific">Candidatus Nitrosoglobus terrae</name>
    <dbReference type="NCBI Taxonomy" id="1630141"/>
    <lineage>
        <taxon>Bacteria</taxon>
        <taxon>Pseudomonadati</taxon>
        <taxon>Pseudomonadota</taxon>
        <taxon>Gammaproteobacteria</taxon>
        <taxon>Chromatiales</taxon>
        <taxon>Chromatiaceae</taxon>
        <taxon>Candidatus Nitrosoglobus</taxon>
    </lineage>
</organism>
<keyword evidence="4" id="KW-1015">Disulfide bond</keyword>
<dbReference type="InterPro" id="IPR013766">
    <property type="entry name" value="Thioredoxin_domain"/>
</dbReference>
<dbReference type="Gene3D" id="1.25.40.10">
    <property type="entry name" value="Tetratricopeptide repeat domain"/>
    <property type="match status" value="2"/>
</dbReference>
<dbReference type="PROSITE" id="PS51352">
    <property type="entry name" value="THIOREDOXIN_2"/>
    <property type="match status" value="1"/>
</dbReference>
<name>A0A1Q2SKJ6_9GAMM</name>
<dbReference type="PANTHER" id="PTHR45663">
    <property type="entry name" value="GEO12009P1"/>
    <property type="match status" value="1"/>
</dbReference>
<evidence type="ECO:0000256" key="3">
    <source>
        <dbReference type="ARBA" id="ARBA00022982"/>
    </source>
</evidence>
<gene>
    <name evidence="8" type="ORF">TAO_0305</name>
</gene>
<dbReference type="Pfam" id="PF14559">
    <property type="entry name" value="TPR_19"/>
    <property type="match status" value="1"/>
</dbReference>
<evidence type="ECO:0000313" key="8">
    <source>
        <dbReference type="EMBL" id="BAW79675.1"/>
    </source>
</evidence>
<dbReference type="NCBIfam" id="TIGR01068">
    <property type="entry name" value="thioredoxin"/>
    <property type="match status" value="1"/>
</dbReference>
<dbReference type="PANTHER" id="PTHR45663:SF11">
    <property type="entry name" value="GEO12009P1"/>
    <property type="match status" value="1"/>
</dbReference>
<evidence type="ECO:0000313" key="9">
    <source>
        <dbReference type="Proteomes" id="UP000243679"/>
    </source>
</evidence>